<dbReference type="PANTHER" id="PTHR33121:SF70">
    <property type="entry name" value="SIGNALING PROTEIN YKOW"/>
    <property type="match status" value="1"/>
</dbReference>
<dbReference type="RefSeq" id="WP_150692307.1">
    <property type="nucleotide sequence ID" value="NZ_CABVJC010000002.1"/>
</dbReference>
<protein>
    <submittedName>
        <fullName evidence="3">Phytochrome-like protein cph2</fullName>
    </submittedName>
</protein>
<feature type="domain" description="EAL" evidence="2">
    <location>
        <begin position="34"/>
        <end position="286"/>
    </location>
</feature>
<dbReference type="AlphaFoldDB" id="A0A5E7SFB8"/>
<dbReference type="SMART" id="SM00052">
    <property type="entry name" value="EAL"/>
    <property type="match status" value="1"/>
</dbReference>
<evidence type="ECO:0000256" key="1">
    <source>
        <dbReference type="SAM" id="MobiDB-lite"/>
    </source>
</evidence>
<feature type="region of interest" description="Disordered" evidence="1">
    <location>
        <begin position="1"/>
        <end position="22"/>
    </location>
</feature>
<evidence type="ECO:0000259" key="2">
    <source>
        <dbReference type="PROSITE" id="PS50883"/>
    </source>
</evidence>
<reference evidence="3 4" key="1">
    <citation type="submission" date="2019-09" db="EMBL/GenBank/DDBJ databases">
        <authorList>
            <person name="Chandra G."/>
            <person name="Truman W A."/>
        </authorList>
    </citation>
    <scope>NUCLEOTIDE SEQUENCE [LARGE SCALE GENOMIC DNA]</scope>
    <source>
        <strain evidence="3">PS941</strain>
    </source>
</reference>
<dbReference type="Gene3D" id="3.20.20.450">
    <property type="entry name" value="EAL domain"/>
    <property type="match status" value="1"/>
</dbReference>
<sequence>MPNRSPLAFVSNPQAQQTPHREPECSYLLKKRTHFPDTDDVLRGLWRREFQAYLQPKFDLRTGKVDAVEVLARWHHPTRGVLGPASFIPLMTRKQWLDELLFELLEQGLALQLKLHEQGALLGLAFNVSLGQLQNSLFIDGLKTRLLRHRLPLSMLTFEITEDDPADAAGCVEQLNRLSNLGVRLSMDDFGTGYSSLLRLCQVPFHEIKLAGDFTRFIDTPSRYQAVIRHALGLAEDLGMSLVVEGIETAAQQNLLLEIGVHIGQGFVCAKPMSINAFEGWIRKPYRGVSTWSAN</sequence>
<dbReference type="PROSITE" id="PS50883">
    <property type="entry name" value="EAL"/>
    <property type="match status" value="1"/>
</dbReference>
<dbReference type="PANTHER" id="PTHR33121">
    <property type="entry name" value="CYCLIC DI-GMP PHOSPHODIESTERASE PDEF"/>
    <property type="match status" value="1"/>
</dbReference>
<dbReference type="CDD" id="cd01948">
    <property type="entry name" value="EAL"/>
    <property type="match status" value="1"/>
</dbReference>
<evidence type="ECO:0000313" key="3">
    <source>
        <dbReference type="EMBL" id="VVP84929.1"/>
    </source>
</evidence>
<dbReference type="Proteomes" id="UP000326452">
    <property type="component" value="Unassembled WGS sequence"/>
</dbReference>
<proteinExistence type="predicted"/>
<evidence type="ECO:0000313" key="4">
    <source>
        <dbReference type="Proteomes" id="UP000326452"/>
    </source>
</evidence>
<gene>
    <name evidence="3" type="primary">cph2</name>
    <name evidence="3" type="ORF">PS941_01106</name>
</gene>
<dbReference type="Pfam" id="PF00563">
    <property type="entry name" value="EAL"/>
    <property type="match status" value="1"/>
</dbReference>
<dbReference type="InterPro" id="IPR050706">
    <property type="entry name" value="Cyclic-di-GMP_PDE-like"/>
</dbReference>
<dbReference type="GO" id="GO:0071111">
    <property type="term" value="F:cyclic-guanylate-specific phosphodiesterase activity"/>
    <property type="evidence" value="ECO:0007669"/>
    <property type="project" value="InterPro"/>
</dbReference>
<dbReference type="EMBL" id="CABVJC010000002">
    <property type="protein sequence ID" value="VVP84929.1"/>
    <property type="molecule type" value="Genomic_DNA"/>
</dbReference>
<accession>A0A5E7SFB8</accession>
<dbReference type="OrthoDB" id="9804951at2"/>
<name>A0A5E7SFB8_PSEFL</name>
<organism evidence="3 4">
    <name type="scientific">Pseudomonas fluorescens</name>
    <dbReference type="NCBI Taxonomy" id="294"/>
    <lineage>
        <taxon>Bacteria</taxon>
        <taxon>Pseudomonadati</taxon>
        <taxon>Pseudomonadota</taxon>
        <taxon>Gammaproteobacteria</taxon>
        <taxon>Pseudomonadales</taxon>
        <taxon>Pseudomonadaceae</taxon>
        <taxon>Pseudomonas</taxon>
    </lineage>
</organism>
<dbReference type="InterPro" id="IPR035919">
    <property type="entry name" value="EAL_sf"/>
</dbReference>
<dbReference type="InterPro" id="IPR001633">
    <property type="entry name" value="EAL_dom"/>
</dbReference>
<dbReference type="SUPFAM" id="SSF141868">
    <property type="entry name" value="EAL domain-like"/>
    <property type="match status" value="1"/>
</dbReference>